<organism evidence="1 2">
    <name type="scientific">Tuber melanosporum (strain Mel28)</name>
    <name type="common">Perigord black truffle</name>
    <dbReference type="NCBI Taxonomy" id="656061"/>
    <lineage>
        <taxon>Eukaryota</taxon>
        <taxon>Fungi</taxon>
        <taxon>Dikarya</taxon>
        <taxon>Ascomycota</taxon>
        <taxon>Pezizomycotina</taxon>
        <taxon>Pezizomycetes</taxon>
        <taxon>Pezizales</taxon>
        <taxon>Tuberaceae</taxon>
        <taxon>Tuber</taxon>
    </lineage>
</organism>
<sequence>MVRSVAPQLANGSRNGCGFHPTPLRDLWSAPVGYIWLDFFLTARISYIFGRLAKTLRPTVPRL</sequence>
<gene>
    <name evidence="1" type="ORF">GSTUM_00006629001</name>
</gene>
<keyword evidence="2" id="KW-1185">Reference proteome</keyword>
<dbReference type="AlphaFoldDB" id="D5GEX2"/>
<evidence type="ECO:0000313" key="2">
    <source>
        <dbReference type="Proteomes" id="UP000006911"/>
    </source>
</evidence>
<dbReference type="RefSeq" id="XP_002838874.1">
    <property type="nucleotide sequence ID" value="XM_002838828.1"/>
</dbReference>
<reference evidence="1 2" key="1">
    <citation type="journal article" date="2010" name="Nature">
        <title>Perigord black truffle genome uncovers evolutionary origins and mechanisms of symbiosis.</title>
        <authorList>
            <person name="Martin F."/>
            <person name="Kohler A."/>
            <person name="Murat C."/>
            <person name="Balestrini R."/>
            <person name="Coutinho P.M."/>
            <person name="Jaillon O."/>
            <person name="Montanini B."/>
            <person name="Morin E."/>
            <person name="Noel B."/>
            <person name="Percudani R."/>
            <person name="Porcel B."/>
            <person name="Rubini A."/>
            <person name="Amicucci A."/>
            <person name="Amselem J."/>
            <person name="Anthouard V."/>
            <person name="Arcioni S."/>
            <person name="Artiguenave F."/>
            <person name="Aury J.M."/>
            <person name="Ballario P."/>
            <person name="Bolchi A."/>
            <person name="Brenna A."/>
            <person name="Brun A."/>
            <person name="Buee M."/>
            <person name="Cantarel B."/>
            <person name="Chevalier G."/>
            <person name="Couloux A."/>
            <person name="Da Silva C."/>
            <person name="Denoeud F."/>
            <person name="Duplessis S."/>
            <person name="Ghignone S."/>
            <person name="Hilselberger B."/>
            <person name="Iotti M."/>
            <person name="Marcais B."/>
            <person name="Mello A."/>
            <person name="Miranda M."/>
            <person name="Pacioni G."/>
            <person name="Quesneville H."/>
            <person name="Riccioni C."/>
            <person name="Ruotolo R."/>
            <person name="Splivallo R."/>
            <person name="Stocchi V."/>
            <person name="Tisserant E."/>
            <person name="Viscomi A.R."/>
            <person name="Zambonelli A."/>
            <person name="Zampieri E."/>
            <person name="Henrissat B."/>
            <person name="Lebrun M.H."/>
            <person name="Paolocci F."/>
            <person name="Bonfante P."/>
            <person name="Ottonello S."/>
            <person name="Wincker P."/>
        </authorList>
    </citation>
    <scope>NUCLEOTIDE SEQUENCE [LARGE SCALE GENOMIC DNA]</scope>
    <source>
        <strain evidence="1 2">Mel28</strain>
    </source>
</reference>
<dbReference type="InParanoid" id="D5GEX2"/>
<protein>
    <submittedName>
        <fullName evidence="1">(Perigord truffle) hypothetical protein</fullName>
    </submittedName>
</protein>
<dbReference type="HOGENOM" id="CLU_2887461_0_0_1"/>
<name>D5GEX2_TUBMM</name>
<dbReference type="Proteomes" id="UP000006911">
    <property type="component" value="Unassembled WGS sequence"/>
</dbReference>
<proteinExistence type="predicted"/>
<dbReference type="KEGG" id="tml:GSTUM_00006629001"/>
<evidence type="ECO:0000313" key="1">
    <source>
        <dbReference type="EMBL" id="CAZ83065.1"/>
    </source>
</evidence>
<accession>D5GEX2</accession>
<dbReference type="GeneID" id="9188603"/>
<dbReference type="EMBL" id="FN430197">
    <property type="protein sequence ID" value="CAZ83065.1"/>
    <property type="molecule type" value="Genomic_DNA"/>
</dbReference>